<dbReference type="AlphaFoldDB" id="A0A5E9FVP8"/>
<name>A0A5E9FVP8_9MICO</name>
<gene>
    <name evidence="2" type="ORF">SAMN05216368_10363</name>
</gene>
<proteinExistence type="predicted"/>
<dbReference type="Proteomes" id="UP000199639">
    <property type="component" value="Unassembled WGS sequence"/>
</dbReference>
<dbReference type="PANTHER" id="PTHR36503:SF2">
    <property type="entry name" value="BLR2408 PROTEIN"/>
    <property type="match status" value="1"/>
</dbReference>
<dbReference type="EMBL" id="FNIB01000003">
    <property type="protein sequence ID" value="SDM95694.1"/>
    <property type="molecule type" value="Genomic_DNA"/>
</dbReference>
<organism evidence="2 3">
    <name type="scientific">Cryobacterium flavum</name>
    <dbReference type="NCBI Taxonomy" id="1424659"/>
    <lineage>
        <taxon>Bacteria</taxon>
        <taxon>Bacillati</taxon>
        <taxon>Actinomycetota</taxon>
        <taxon>Actinomycetes</taxon>
        <taxon>Micrococcales</taxon>
        <taxon>Microbacteriaceae</taxon>
        <taxon>Cryobacterium</taxon>
    </lineage>
</organism>
<evidence type="ECO:0000313" key="3">
    <source>
        <dbReference type="Proteomes" id="UP000199639"/>
    </source>
</evidence>
<feature type="domain" description="Glyoxalase/Bleomycin resistance-like N-terminal" evidence="1">
    <location>
        <begin position="4"/>
        <end position="42"/>
    </location>
</feature>
<reference evidence="2 3" key="1">
    <citation type="submission" date="2016-10" db="EMBL/GenBank/DDBJ databases">
        <authorList>
            <person name="Varghese N."/>
            <person name="Submissions S."/>
        </authorList>
    </citation>
    <scope>NUCLEOTIDE SEQUENCE [LARGE SCALE GENOMIC DNA]</scope>
    <source>
        <strain evidence="2 3">CGMCC 1.11215</strain>
    </source>
</reference>
<dbReference type="STRING" id="1424659.SAMN05216368_10363"/>
<dbReference type="Gene3D" id="3.10.180.10">
    <property type="entry name" value="2,3-Dihydroxybiphenyl 1,2-Dioxygenase, domain 1"/>
    <property type="match status" value="1"/>
</dbReference>
<accession>A0A5E9FVP8</accession>
<protein>
    <recommendedName>
        <fullName evidence="1">Glyoxalase/Bleomycin resistance-like N-terminal domain-containing protein</fullName>
    </recommendedName>
</protein>
<dbReference type="Pfam" id="PF22677">
    <property type="entry name" value="Ble-like_N"/>
    <property type="match status" value="1"/>
</dbReference>
<dbReference type="InterPro" id="IPR053863">
    <property type="entry name" value="Glyoxy/Ble-like_N"/>
</dbReference>
<evidence type="ECO:0000259" key="1">
    <source>
        <dbReference type="Pfam" id="PF22677"/>
    </source>
</evidence>
<evidence type="ECO:0000313" key="2">
    <source>
        <dbReference type="EMBL" id="SDM95694.1"/>
    </source>
</evidence>
<sequence length="95" mass="10472">MVTSIFVNLSTSDLDRSKTFFEALGWHINPVFTDENAACIVIEENLYLMVLSRDFFATFTDKPIADPRTSVMTHTARTETAGPNVGPAATFAVQV</sequence>
<dbReference type="SUPFAM" id="SSF54593">
    <property type="entry name" value="Glyoxalase/Bleomycin resistance protein/Dihydroxybiphenyl dioxygenase"/>
    <property type="match status" value="1"/>
</dbReference>
<dbReference type="InterPro" id="IPR029068">
    <property type="entry name" value="Glyas_Bleomycin-R_OHBP_Dase"/>
</dbReference>
<dbReference type="RefSeq" id="WP_174774961.1">
    <property type="nucleotide sequence ID" value="NZ_FNIB01000003.1"/>
</dbReference>
<dbReference type="PANTHER" id="PTHR36503">
    <property type="entry name" value="BLR2520 PROTEIN"/>
    <property type="match status" value="1"/>
</dbReference>